<evidence type="ECO:0000313" key="5">
    <source>
        <dbReference type="Proteomes" id="UP000479190"/>
    </source>
</evidence>
<name>A0A6H5IJS7_9HYME</name>
<keyword evidence="1" id="KW-0677">Repeat</keyword>
<accession>A0A6H5IJS7</accession>
<dbReference type="EMBL" id="CADCXV010000882">
    <property type="protein sequence ID" value="CAB0037964.1"/>
    <property type="molecule type" value="Genomic_DNA"/>
</dbReference>
<feature type="repeat" description="ANK" evidence="3">
    <location>
        <begin position="371"/>
        <end position="403"/>
    </location>
</feature>
<sequence length="662" mass="75612">MHEERESRRVVFMYKKIERLLVQAMSRLWHDDPGKMIVEFVARSGYKDKPDLGQDGKPILHRTTALHRASRLELRNLISVLFEIYDRCDANYTDEDGLTHFQVACMAGCNEVVEKFLEHGLDPNLLLMPKTGDSPLHLALRHERTDVFESLLRGGADPNSANEMGRTPLHLICRRSFRWENGREILNIYRRDDATARALFELSDEKFHPVQVDAQDKGGDTPLHEAVFEIGPGNSSSLVKYLRRRGANPNLANTLERTPLHYASMREPDGDGGELAELFLDVDGEIDRTVQVDARDEDGWTPLHHAVSWDSKVAIETLLRRGADANLPNEQGWTPLHVMCEEKYDSDSAEFFFKINDDIQQKVHVDAQEEEGNTPLHLALKEGKKKMAELMLRRGANSNLANAEGLTALHFLCKYVHDFFDFIELFFKISQEKHQPLKIDAQDNLGRTPLQWAVASLSPDAVEVLLDRGADLSSFVFPIESHFEECIRKYRRESIELKLRVTAGALGVVENLEKGGFELDRGDAITIMNLFAKYKVFEKPADLAKGWCKFEKKAKDIMVKPDLSLFDLVRLRPKQATKLLTYSDYLKFLKKYPADNLNQLIGTCAGHLCETMSRKFFKDWALDPFMELTRCRLPILTSEMIIEELPNEDLRNICLAATRLNS</sequence>
<dbReference type="PANTHER" id="PTHR24123">
    <property type="entry name" value="ANKYRIN REPEAT-CONTAINING"/>
    <property type="match status" value="1"/>
</dbReference>
<dbReference type="PROSITE" id="PS50297">
    <property type="entry name" value="ANK_REP_REGION"/>
    <property type="match status" value="4"/>
</dbReference>
<dbReference type="OrthoDB" id="194358at2759"/>
<dbReference type="Pfam" id="PF12796">
    <property type="entry name" value="Ank_2"/>
    <property type="match status" value="3"/>
</dbReference>
<evidence type="ECO:0000256" key="1">
    <source>
        <dbReference type="ARBA" id="ARBA00022737"/>
    </source>
</evidence>
<feature type="repeat" description="ANK" evidence="3">
    <location>
        <begin position="445"/>
        <end position="473"/>
    </location>
</feature>
<dbReference type="AlphaFoldDB" id="A0A6H5IJS7"/>
<keyword evidence="2 3" id="KW-0040">ANK repeat</keyword>
<dbReference type="Proteomes" id="UP000479190">
    <property type="component" value="Unassembled WGS sequence"/>
</dbReference>
<evidence type="ECO:0008006" key="6">
    <source>
        <dbReference type="Google" id="ProtNLM"/>
    </source>
</evidence>
<reference evidence="4 5" key="1">
    <citation type="submission" date="2020-02" db="EMBL/GenBank/DDBJ databases">
        <authorList>
            <person name="Ferguson B K."/>
        </authorList>
    </citation>
    <scope>NUCLEOTIDE SEQUENCE [LARGE SCALE GENOMIC DNA]</scope>
</reference>
<dbReference type="Gene3D" id="1.25.40.20">
    <property type="entry name" value="Ankyrin repeat-containing domain"/>
    <property type="match status" value="4"/>
</dbReference>
<dbReference type="InterPro" id="IPR002110">
    <property type="entry name" value="Ankyrin_rpt"/>
</dbReference>
<feature type="repeat" description="ANK" evidence="3">
    <location>
        <begin position="218"/>
        <end position="254"/>
    </location>
</feature>
<evidence type="ECO:0000256" key="3">
    <source>
        <dbReference type="PROSITE-ProRule" id="PRU00023"/>
    </source>
</evidence>
<dbReference type="PROSITE" id="PS50088">
    <property type="entry name" value="ANK_REPEAT"/>
    <property type="match status" value="5"/>
</dbReference>
<dbReference type="SMART" id="SM00248">
    <property type="entry name" value="ANK"/>
    <property type="match status" value="11"/>
</dbReference>
<protein>
    <recommendedName>
        <fullName evidence="6">PRANC domain-containing protein</fullName>
    </recommendedName>
</protein>
<proteinExistence type="predicted"/>
<dbReference type="PRINTS" id="PR01415">
    <property type="entry name" value="ANKYRIN"/>
</dbReference>
<evidence type="ECO:0000256" key="2">
    <source>
        <dbReference type="ARBA" id="ARBA00023043"/>
    </source>
</evidence>
<dbReference type="InterPro" id="IPR036770">
    <property type="entry name" value="Ankyrin_rpt-contain_sf"/>
</dbReference>
<keyword evidence="5" id="KW-1185">Reference proteome</keyword>
<feature type="repeat" description="ANK" evidence="3">
    <location>
        <begin position="131"/>
        <end position="163"/>
    </location>
</feature>
<organism evidence="4 5">
    <name type="scientific">Trichogramma brassicae</name>
    <dbReference type="NCBI Taxonomy" id="86971"/>
    <lineage>
        <taxon>Eukaryota</taxon>
        <taxon>Metazoa</taxon>
        <taxon>Ecdysozoa</taxon>
        <taxon>Arthropoda</taxon>
        <taxon>Hexapoda</taxon>
        <taxon>Insecta</taxon>
        <taxon>Pterygota</taxon>
        <taxon>Neoptera</taxon>
        <taxon>Endopterygota</taxon>
        <taxon>Hymenoptera</taxon>
        <taxon>Apocrita</taxon>
        <taxon>Proctotrupomorpha</taxon>
        <taxon>Chalcidoidea</taxon>
        <taxon>Trichogrammatidae</taxon>
        <taxon>Trichogramma</taxon>
    </lineage>
</organism>
<dbReference type="InterPro" id="IPR051165">
    <property type="entry name" value="Multifunctional_ANK_Repeat"/>
</dbReference>
<evidence type="ECO:0000313" key="4">
    <source>
        <dbReference type="EMBL" id="CAB0037964.1"/>
    </source>
</evidence>
<dbReference type="PANTHER" id="PTHR24123:SF33">
    <property type="entry name" value="PROTEIN HOS4"/>
    <property type="match status" value="1"/>
</dbReference>
<dbReference type="SUPFAM" id="SSF48403">
    <property type="entry name" value="Ankyrin repeat"/>
    <property type="match status" value="1"/>
</dbReference>
<feature type="repeat" description="ANK" evidence="3">
    <location>
        <begin position="298"/>
        <end position="330"/>
    </location>
</feature>
<gene>
    <name evidence="4" type="ORF">TBRA_LOCUS9765</name>
</gene>